<name>A0ACB6ZDN6_THEGA</name>
<evidence type="ECO:0000313" key="2">
    <source>
        <dbReference type="Proteomes" id="UP000886501"/>
    </source>
</evidence>
<dbReference type="EMBL" id="MU118031">
    <property type="protein sequence ID" value="KAF9647553.1"/>
    <property type="molecule type" value="Genomic_DNA"/>
</dbReference>
<protein>
    <submittedName>
        <fullName evidence="1">Uncharacterized protein</fullName>
    </submittedName>
</protein>
<proteinExistence type="predicted"/>
<comment type="caution">
    <text evidence="1">The sequence shown here is derived from an EMBL/GenBank/DDBJ whole genome shotgun (WGS) entry which is preliminary data.</text>
</comment>
<reference evidence="1" key="1">
    <citation type="submission" date="2019-10" db="EMBL/GenBank/DDBJ databases">
        <authorList>
            <consortium name="DOE Joint Genome Institute"/>
            <person name="Kuo A."/>
            <person name="Miyauchi S."/>
            <person name="Kiss E."/>
            <person name="Drula E."/>
            <person name="Kohler A."/>
            <person name="Sanchez-Garcia M."/>
            <person name="Andreopoulos B."/>
            <person name="Barry K.W."/>
            <person name="Bonito G."/>
            <person name="Buee M."/>
            <person name="Carver A."/>
            <person name="Chen C."/>
            <person name="Cichocki N."/>
            <person name="Clum A."/>
            <person name="Culley D."/>
            <person name="Crous P.W."/>
            <person name="Fauchery L."/>
            <person name="Girlanda M."/>
            <person name="Hayes R."/>
            <person name="Keri Z."/>
            <person name="Labutti K."/>
            <person name="Lipzen A."/>
            <person name="Lombard V."/>
            <person name="Magnuson J."/>
            <person name="Maillard F."/>
            <person name="Morin E."/>
            <person name="Murat C."/>
            <person name="Nolan M."/>
            <person name="Ohm R."/>
            <person name="Pangilinan J."/>
            <person name="Pereira M."/>
            <person name="Perotto S."/>
            <person name="Peter M."/>
            <person name="Riley R."/>
            <person name="Sitrit Y."/>
            <person name="Stielow B."/>
            <person name="Szollosi G."/>
            <person name="Zifcakova L."/>
            <person name="Stursova M."/>
            <person name="Spatafora J.W."/>
            <person name="Tedersoo L."/>
            <person name="Vaario L.-M."/>
            <person name="Yamada A."/>
            <person name="Yan M."/>
            <person name="Wang P."/>
            <person name="Xu J."/>
            <person name="Bruns T."/>
            <person name="Baldrian P."/>
            <person name="Vilgalys R."/>
            <person name="Henrissat B."/>
            <person name="Grigoriev I.V."/>
            <person name="Hibbett D."/>
            <person name="Nagy L.G."/>
            <person name="Martin F.M."/>
        </authorList>
    </citation>
    <scope>NUCLEOTIDE SEQUENCE</scope>
    <source>
        <strain evidence="1">P2</strain>
    </source>
</reference>
<organism evidence="1 2">
    <name type="scientific">Thelephora ganbajun</name>
    <name type="common">Ganba fungus</name>
    <dbReference type="NCBI Taxonomy" id="370292"/>
    <lineage>
        <taxon>Eukaryota</taxon>
        <taxon>Fungi</taxon>
        <taxon>Dikarya</taxon>
        <taxon>Basidiomycota</taxon>
        <taxon>Agaricomycotina</taxon>
        <taxon>Agaricomycetes</taxon>
        <taxon>Thelephorales</taxon>
        <taxon>Thelephoraceae</taxon>
        <taxon>Thelephora</taxon>
    </lineage>
</organism>
<accession>A0ACB6ZDN6</accession>
<evidence type="ECO:0000313" key="1">
    <source>
        <dbReference type="EMBL" id="KAF9647553.1"/>
    </source>
</evidence>
<sequence>MDTLTDTQLIEPASQINPFAVAIVHDGSTPLITQMLTADLDTLAVIQGSPSTIETTSPMGTSGRAPPPGLIPDFPPPPANLTFSTSDPIDILETVASLSTRSSSSTSAVSTTSHISSSPVNNLPPGFVPGTSSLASALDDMCNMVVNRTRTNSSASPPHFLGSTHIESLQGPDPVIKFSPEIVRPVPTVEKSLIPAGSVPTKVAPLQAVDNMLRRVQESVFSAREACSMGQPVEANIRVEELIRTVQAVADLIASTHIVDGPASSPNASRTTTGYSPPDHPPPGASESMDYDHNVLDQFTDPSRKRCASSLGPERVIKAPKLEPHDDPPLHSIQPSIGVAPLHPLPTVSSVVNSTVPALNPGTTPAFSSFGLSHPLPDPVQPPAPSHPPSQPASRPPSASSSRPTLASAGHIPPPLVLNQPGNSGLPHQIPPAPFSSPPVPTVAWADTRAPFPGRPHHQHSHSGSSVHSIIPISESSALGYLQIGNGFASTLPPSHTPSLGPPPHMMSVSMVPVQSPPHSTHVVRPSRSSSLSNTTDSDCFFAR</sequence>
<gene>
    <name evidence="1" type="ORF">BDM02DRAFT_2652832</name>
</gene>
<dbReference type="Proteomes" id="UP000886501">
    <property type="component" value="Unassembled WGS sequence"/>
</dbReference>
<keyword evidence="2" id="KW-1185">Reference proteome</keyword>
<reference evidence="1" key="2">
    <citation type="journal article" date="2020" name="Nat. Commun.">
        <title>Large-scale genome sequencing of mycorrhizal fungi provides insights into the early evolution of symbiotic traits.</title>
        <authorList>
            <person name="Miyauchi S."/>
            <person name="Kiss E."/>
            <person name="Kuo A."/>
            <person name="Drula E."/>
            <person name="Kohler A."/>
            <person name="Sanchez-Garcia M."/>
            <person name="Morin E."/>
            <person name="Andreopoulos B."/>
            <person name="Barry K.W."/>
            <person name="Bonito G."/>
            <person name="Buee M."/>
            <person name="Carver A."/>
            <person name="Chen C."/>
            <person name="Cichocki N."/>
            <person name="Clum A."/>
            <person name="Culley D."/>
            <person name="Crous P.W."/>
            <person name="Fauchery L."/>
            <person name="Girlanda M."/>
            <person name="Hayes R.D."/>
            <person name="Keri Z."/>
            <person name="LaButti K."/>
            <person name="Lipzen A."/>
            <person name="Lombard V."/>
            <person name="Magnuson J."/>
            <person name="Maillard F."/>
            <person name="Murat C."/>
            <person name="Nolan M."/>
            <person name="Ohm R.A."/>
            <person name="Pangilinan J."/>
            <person name="Pereira M.F."/>
            <person name="Perotto S."/>
            <person name="Peter M."/>
            <person name="Pfister S."/>
            <person name="Riley R."/>
            <person name="Sitrit Y."/>
            <person name="Stielow J.B."/>
            <person name="Szollosi G."/>
            <person name="Zifcakova L."/>
            <person name="Stursova M."/>
            <person name="Spatafora J.W."/>
            <person name="Tedersoo L."/>
            <person name="Vaario L.M."/>
            <person name="Yamada A."/>
            <person name="Yan M."/>
            <person name="Wang P."/>
            <person name="Xu J."/>
            <person name="Bruns T."/>
            <person name="Baldrian P."/>
            <person name="Vilgalys R."/>
            <person name="Dunand C."/>
            <person name="Henrissat B."/>
            <person name="Grigoriev I.V."/>
            <person name="Hibbett D."/>
            <person name="Nagy L.G."/>
            <person name="Martin F.M."/>
        </authorList>
    </citation>
    <scope>NUCLEOTIDE SEQUENCE</scope>
    <source>
        <strain evidence="1">P2</strain>
    </source>
</reference>